<feature type="transmembrane region" description="Helical" evidence="1">
    <location>
        <begin position="16"/>
        <end position="34"/>
    </location>
</feature>
<feature type="transmembrane region" description="Helical" evidence="1">
    <location>
        <begin position="184"/>
        <end position="205"/>
    </location>
</feature>
<feature type="transmembrane region" description="Helical" evidence="1">
    <location>
        <begin position="211"/>
        <end position="228"/>
    </location>
</feature>
<dbReference type="STRING" id="1232681.ADIS_0341"/>
<gene>
    <name evidence="2" type="ORF">ADIS_0341</name>
</gene>
<dbReference type="Proteomes" id="UP000013909">
    <property type="component" value="Unassembled WGS sequence"/>
</dbReference>
<sequence length="257" mass="29893">MYFFAKLLRVKLDPSVYLLMALSVWVIYTFDHLLDAYFIENERASPRHRFHRDHFNVLRIALVIASCCAILGGYLLLSGTKLFLVAIGLATMIGVSLLMTQFFKTTFARWKEASIALFYVLGIMLVPLFNKEYLQLDYTWVAFGIGYFLLAWYNLVFLSVLDYKSDSLSGQHSFVTAVGHGRSIRMLQWAGIIGLVYFIALLFFLPSFYHVFTAILIVVFSWHVRFLLKYRKFPKETLRRRLEFSFLMPFALVVLPL</sequence>
<dbReference type="GO" id="GO:0016740">
    <property type="term" value="F:transferase activity"/>
    <property type="evidence" value="ECO:0007669"/>
    <property type="project" value="UniProtKB-KW"/>
</dbReference>
<evidence type="ECO:0000313" key="3">
    <source>
        <dbReference type="Proteomes" id="UP000013909"/>
    </source>
</evidence>
<feature type="transmembrane region" description="Helical" evidence="1">
    <location>
        <begin position="55"/>
        <end position="76"/>
    </location>
</feature>
<keyword evidence="1" id="KW-0812">Transmembrane</keyword>
<feature type="transmembrane region" description="Helical" evidence="1">
    <location>
        <begin position="141"/>
        <end position="163"/>
    </location>
</feature>
<keyword evidence="1" id="KW-1133">Transmembrane helix</keyword>
<proteinExistence type="predicted"/>
<keyword evidence="3" id="KW-1185">Reference proteome</keyword>
<evidence type="ECO:0000313" key="2">
    <source>
        <dbReference type="EMBL" id="EON79112.1"/>
    </source>
</evidence>
<accession>R7ZYE2</accession>
<dbReference type="AlphaFoldDB" id="R7ZYE2"/>
<name>R7ZYE2_9BACT</name>
<keyword evidence="1" id="KW-0472">Membrane</keyword>
<organism evidence="2 3">
    <name type="scientific">Lunatimonas lonarensis</name>
    <dbReference type="NCBI Taxonomy" id="1232681"/>
    <lineage>
        <taxon>Bacteria</taxon>
        <taxon>Pseudomonadati</taxon>
        <taxon>Bacteroidota</taxon>
        <taxon>Cytophagia</taxon>
        <taxon>Cytophagales</taxon>
        <taxon>Cyclobacteriaceae</taxon>
    </lineage>
</organism>
<protein>
    <submittedName>
        <fullName evidence="2">Prenyltransferase</fullName>
    </submittedName>
</protein>
<reference evidence="2 3" key="1">
    <citation type="submission" date="2013-02" db="EMBL/GenBank/DDBJ databases">
        <title>A novel strain isolated from Lonar lake, Maharashtra, India.</title>
        <authorList>
            <person name="Singh A."/>
        </authorList>
    </citation>
    <scope>NUCLEOTIDE SEQUENCE [LARGE SCALE GENOMIC DNA]</scope>
    <source>
        <strain evidence="2 3">AK24</strain>
    </source>
</reference>
<feature type="transmembrane region" description="Helical" evidence="1">
    <location>
        <begin position="112"/>
        <end position="129"/>
    </location>
</feature>
<keyword evidence="2" id="KW-0808">Transferase</keyword>
<feature type="transmembrane region" description="Helical" evidence="1">
    <location>
        <begin position="82"/>
        <end position="100"/>
    </location>
</feature>
<evidence type="ECO:0000256" key="1">
    <source>
        <dbReference type="SAM" id="Phobius"/>
    </source>
</evidence>
<comment type="caution">
    <text evidence="2">The sequence shown here is derived from an EMBL/GenBank/DDBJ whole genome shotgun (WGS) entry which is preliminary data.</text>
</comment>
<dbReference type="EMBL" id="AQHR01000015">
    <property type="protein sequence ID" value="EON79112.1"/>
    <property type="molecule type" value="Genomic_DNA"/>
</dbReference>